<feature type="region of interest" description="Disordered" evidence="1">
    <location>
        <begin position="167"/>
        <end position="187"/>
    </location>
</feature>
<dbReference type="EMBL" id="JACGCI010000006">
    <property type="protein sequence ID" value="KAF6763420.1"/>
    <property type="molecule type" value="Genomic_DNA"/>
</dbReference>
<evidence type="ECO:0000313" key="3">
    <source>
        <dbReference type="Proteomes" id="UP000521943"/>
    </source>
</evidence>
<protein>
    <recommendedName>
        <fullName evidence="4">CxC1-like cysteine cluster associated with KDZ transposases domain-containing protein</fullName>
    </recommendedName>
</protein>
<feature type="region of interest" description="Disordered" evidence="1">
    <location>
        <begin position="728"/>
        <end position="756"/>
    </location>
</feature>
<feature type="compositionally biased region" description="Basic and acidic residues" evidence="1">
    <location>
        <begin position="735"/>
        <end position="756"/>
    </location>
</feature>
<accession>A0A8H6ID89</accession>
<reference evidence="2 3" key="1">
    <citation type="submission" date="2020-07" db="EMBL/GenBank/DDBJ databases">
        <title>Comparative genomics of pyrophilous fungi reveals a link between fire events and developmental genes.</title>
        <authorList>
            <consortium name="DOE Joint Genome Institute"/>
            <person name="Steindorff A.S."/>
            <person name="Carver A."/>
            <person name="Calhoun S."/>
            <person name="Stillman K."/>
            <person name="Liu H."/>
            <person name="Lipzen A."/>
            <person name="Pangilinan J."/>
            <person name="Labutti K."/>
            <person name="Bruns T.D."/>
            <person name="Grigoriev I.V."/>
        </authorList>
    </citation>
    <scope>NUCLEOTIDE SEQUENCE [LARGE SCALE GENOMIC DNA]</scope>
    <source>
        <strain evidence="2 3">CBS 144469</strain>
    </source>
</reference>
<evidence type="ECO:0000313" key="2">
    <source>
        <dbReference type="EMBL" id="KAF6763420.1"/>
    </source>
</evidence>
<feature type="region of interest" description="Disordered" evidence="1">
    <location>
        <begin position="212"/>
        <end position="231"/>
    </location>
</feature>
<dbReference type="Proteomes" id="UP000521943">
    <property type="component" value="Unassembled WGS sequence"/>
</dbReference>
<keyword evidence="3" id="KW-1185">Reference proteome</keyword>
<proteinExistence type="predicted"/>
<feature type="compositionally biased region" description="Basic and acidic residues" evidence="1">
    <location>
        <begin position="173"/>
        <end position="187"/>
    </location>
</feature>
<evidence type="ECO:0000256" key="1">
    <source>
        <dbReference type="SAM" id="MobiDB-lite"/>
    </source>
</evidence>
<evidence type="ECO:0008006" key="4">
    <source>
        <dbReference type="Google" id="ProtNLM"/>
    </source>
</evidence>
<dbReference type="Pfam" id="PF18758">
    <property type="entry name" value="KDZ"/>
    <property type="match status" value="1"/>
</dbReference>
<dbReference type="PANTHER" id="PTHR33096">
    <property type="entry name" value="CXC2 DOMAIN-CONTAINING PROTEIN"/>
    <property type="match status" value="1"/>
</dbReference>
<dbReference type="OrthoDB" id="3246730at2759"/>
<dbReference type="InterPro" id="IPR040521">
    <property type="entry name" value="KDZ"/>
</dbReference>
<name>A0A8H6ID89_9AGAR</name>
<organism evidence="2 3">
    <name type="scientific">Ephemerocybe angulata</name>
    <dbReference type="NCBI Taxonomy" id="980116"/>
    <lineage>
        <taxon>Eukaryota</taxon>
        <taxon>Fungi</taxon>
        <taxon>Dikarya</taxon>
        <taxon>Basidiomycota</taxon>
        <taxon>Agaricomycotina</taxon>
        <taxon>Agaricomycetes</taxon>
        <taxon>Agaricomycetidae</taxon>
        <taxon>Agaricales</taxon>
        <taxon>Agaricineae</taxon>
        <taxon>Psathyrellaceae</taxon>
        <taxon>Ephemerocybe</taxon>
    </lineage>
</organism>
<gene>
    <name evidence="2" type="ORF">DFP72DRAFT_986985</name>
</gene>
<dbReference type="AlphaFoldDB" id="A0A8H6ID89"/>
<comment type="caution">
    <text evidence="2">The sequence shown here is derived from an EMBL/GenBank/DDBJ whole genome shotgun (WGS) entry which is preliminary data.</text>
</comment>
<feature type="compositionally biased region" description="Basic and acidic residues" evidence="1">
    <location>
        <begin position="212"/>
        <end position="221"/>
    </location>
</feature>
<sequence length="767" mass="87648">MAWDMDREGMSLDSAVPGPPVSEAEGLYEVQVLDVYFSHPYKPVYAVSIRALELYRTTHLRCPHLAVEPFVKMLCDIYRVCYRSSLRLAFSNCYDVYLRLRREREKLVKVALNRTGLWRRKNACPACTYRLHRETKMTFGMLVTMDGNDSLKRILRGLLDASYLGVEDEDEEASRPTRNSEREDPRSIGEDIYITREAANRWNWETRFDGNESREADMRNEEEGDSPCASRWHNMSKEATAKAWGIFDETGLFLCLCRHGYVLAMVDMVRSGELSKYPLAVVEALLDAFGDNIGCGYDIGCKFSSTLKDSALGSRAAKANFRSLVGSFHGHAHNRVCQLSNLANYVEGLGLEDLEGCERFFSKSNALAGSVRYASGFHRQQAIEEYCKHVDAFETSQNISKFIVDNYKQALLLIAGEDELKRQMELAGIESADTFREWLQQEREYLDALKTEPPEETLKMDYYLSLKMWKKYQEDAERAIKAVQSLKIQLNIQARWTSSSEEWKEAKGLLERLIVSRMFELTKANMSQTGYKLRKHISTAIQTRSQAIRTALGHYNAAAAELKPPRPSLSWSEVVEYAFLADFDLLRDTRNDIRTRPWAQPVNRALRDRYFKIERAREEVTRLNVEIKRVVTHIRDEENFLLAAEEENRAADGSPTLMSYHISSYRHERTLFSSVHIRRFNELSKLPGFTGKNSLIPGVSLDPTLRNGSGSLRTPSDPLAAHTTVVDLEKDLDEVEGKDPNHAEESRKGDEGDADLEARFRAIEVTS</sequence>
<dbReference type="PANTHER" id="PTHR33096:SF1">
    <property type="entry name" value="CXC1-LIKE CYSTEINE CLUSTER ASSOCIATED WITH KDZ TRANSPOSASES DOMAIN-CONTAINING PROTEIN"/>
    <property type="match status" value="1"/>
</dbReference>